<dbReference type="PANTHER" id="PTHR10422:SF18">
    <property type="entry name" value="CYTOCHROME C OXIDASE SUBUNIT 1"/>
    <property type="match status" value="1"/>
</dbReference>
<dbReference type="GO" id="GO:0005743">
    <property type="term" value="C:mitochondrial inner membrane"/>
    <property type="evidence" value="ECO:0007669"/>
    <property type="project" value="UniProtKB-SubCell"/>
</dbReference>
<dbReference type="UniPathway" id="UPA00705"/>
<dbReference type="GO" id="GO:0046872">
    <property type="term" value="F:metal ion binding"/>
    <property type="evidence" value="ECO:0007669"/>
    <property type="project" value="UniProtKB-KW"/>
</dbReference>
<feature type="non-terminal residue" evidence="17">
    <location>
        <position position="74"/>
    </location>
</feature>
<reference evidence="17" key="1">
    <citation type="submission" date="2014-02" db="EMBL/GenBank/DDBJ databases">
        <title>Phylogenetic study of Wolbachia in Belgian Culex pipiens.</title>
        <authorList>
            <person name="Raharimalala F.N."/>
            <person name="Boukraa S."/>
            <person name="Bawin T."/>
            <person name="Zimmer J.-Y."/>
            <person name="Francis F."/>
        </authorList>
    </citation>
    <scope>NUCLEOTIDE SEQUENCE</scope>
    <source>
        <strain evidence="17">L37</strain>
    </source>
</reference>
<keyword evidence="11" id="KW-0249">Electron transport</keyword>
<comment type="subcellular location">
    <subcellularLocation>
        <location evidence="2">Mitochondrion inner membrane</location>
        <topology evidence="2">Multi-pass membrane protein</topology>
    </subcellularLocation>
</comment>
<keyword evidence="8" id="KW-0479">Metal-binding</keyword>
<evidence type="ECO:0000256" key="14">
    <source>
        <dbReference type="ARBA" id="ARBA00049512"/>
    </source>
</evidence>
<dbReference type="Pfam" id="PF00115">
    <property type="entry name" value="COX1"/>
    <property type="match status" value="1"/>
</dbReference>
<dbReference type="GO" id="GO:0015990">
    <property type="term" value="P:electron transport coupled proton transport"/>
    <property type="evidence" value="ECO:0007669"/>
    <property type="project" value="TreeGrafter"/>
</dbReference>
<comment type="pathway">
    <text evidence="3">Energy metabolism; oxidative phosphorylation.</text>
</comment>
<evidence type="ECO:0000256" key="1">
    <source>
        <dbReference type="ARBA" id="ARBA00001971"/>
    </source>
</evidence>
<geneLocation type="mitochondrion" evidence="17"/>
<keyword evidence="7" id="KW-0813">Transport</keyword>
<comment type="subunit">
    <text evidence="5">Component of the cytochrome c oxidase (complex IV, CIV), a multisubunit enzyme composed of a catalytic core of 3 subunits and several supernumerary subunits. The complex exists as a monomer or a dimer and forms supercomplexes (SCs) in the inner mitochondrial membrane with ubiquinol-cytochrome c oxidoreductase (cytochrome b-c1 complex, complex III, CIII).</text>
</comment>
<keyword evidence="15" id="KW-0812">Transmembrane</keyword>
<evidence type="ECO:0000256" key="12">
    <source>
        <dbReference type="ARBA" id="ARBA00023128"/>
    </source>
</evidence>
<keyword evidence="10" id="KW-1278">Translocase</keyword>
<dbReference type="InterPro" id="IPR000883">
    <property type="entry name" value="Cyt_C_Oxase_1"/>
</dbReference>
<sequence>FWFLGHPKVYMIIFPAFGIISQMVSTFSHSPVFGYMEMVYAMKEMPTLGFMVWPPHSFTVGFTKNTAMFFSTST</sequence>
<dbReference type="PROSITE" id="PS50855">
    <property type="entry name" value="COX1"/>
    <property type="match status" value="1"/>
</dbReference>
<keyword evidence="7" id="KW-0679">Respiratory chain</keyword>
<evidence type="ECO:0000256" key="8">
    <source>
        <dbReference type="ARBA" id="ARBA00022723"/>
    </source>
</evidence>
<evidence type="ECO:0000256" key="10">
    <source>
        <dbReference type="ARBA" id="ARBA00022967"/>
    </source>
</evidence>
<dbReference type="GO" id="GO:0022904">
    <property type="term" value="P:respiratory electron transport chain"/>
    <property type="evidence" value="ECO:0007669"/>
    <property type="project" value="TreeGrafter"/>
</dbReference>
<evidence type="ECO:0000256" key="6">
    <source>
        <dbReference type="ARBA" id="ARBA00015947"/>
    </source>
</evidence>
<comment type="similarity">
    <text evidence="4">Belongs to the heme-copper respiratory oxidase family.</text>
</comment>
<dbReference type="AlphaFoldDB" id="A0A059U4T5"/>
<feature type="domain" description="Cytochrome oxidase subunit I profile" evidence="16">
    <location>
        <begin position="1"/>
        <end position="74"/>
    </location>
</feature>
<keyword evidence="9" id="KW-0999">Mitochondrion inner membrane</keyword>
<protein>
    <recommendedName>
        <fullName evidence="6">Cytochrome c oxidase subunit 1</fullName>
    </recommendedName>
    <alternativeName>
        <fullName evidence="13">Cytochrome c oxidase polypeptide I</fullName>
    </alternativeName>
</protein>
<keyword evidence="15" id="KW-1133">Transmembrane helix</keyword>
<keyword evidence="15" id="KW-0472">Membrane</keyword>
<accession>A0A059U4T5</accession>
<gene>
    <name evidence="17" type="primary">coxA</name>
</gene>
<evidence type="ECO:0000256" key="2">
    <source>
        <dbReference type="ARBA" id="ARBA00004448"/>
    </source>
</evidence>
<evidence type="ECO:0000259" key="16">
    <source>
        <dbReference type="PROSITE" id="PS50855"/>
    </source>
</evidence>
<dbReference type="Gene3D" id="1.20.210.10">
    <property type="entry name" value="Cytochrome c oxidase-like, subunit I domain"/>
    <property type="match status" value="1"/>
</dbReference>
<evidence type="ECO:0000256" key="11">
    <source>
        <dbReference type="ARBA" id="ARBA00022982"/>
    </source>
</evidence>
<evidence type="ECO:0000256" key="7">
    <source>
        <dbReference type="ARBA" id="ARBA00022660"/>
    </source>
</evidence>
<dbReference type="GO" id="GO:0020037">
    <property type="term" value="F:heme binding"/>
    <property type="evidence" value="ECO:0007669"/>
    <property type="project" value="InterPro"/>
</dbReference>
<name>A0A059U4T5_CULPI</name>
<proteinExistence type="inferred from homology"/>
<dbReference type="SUPFAM" id="SSF81442">
    <property type="entry name" value="Cytochrome c oxidase subunit I-like"/>
    <property type="match status" value="1"/>
</dbReference>
<dbReference type="GO" id="GO:0004129">
    <property type="term" value="F:cytochrome-c oxidase activity"/>
    <property type="evidence" value="ECO:0007669"/>
    <property type="project" value="UniProtKB-EC"/>
</dbReference>
<evidence type="ECO:0000256" key="3">
    <source>
        <dbReference type="ARBA" id="ARBA00004673"/>
    </source>
</evidence>
<evidence type="ECO:0000256" key="15">
    <source>
        <dbReference type="SAM" id="Phobius"/>
    </source>
</evidence>
<feature type="non-terminal residue" evidence="17">
    <location>
        <position position="1"/>
    </location>
</feature>
<comment type="cofactor">
    <cofactor evidence="1">
        <name>heme</name>
        <dbReference type="ChEBI" id="CHEBI:30413"/>
    </cofactor>
</comment>
<dbReference type="EMBL" id="KJ500033">
    <property type="protein sequence ID" value="AHZ57092.1"/>
    <property type="molecule type" value="Genomic_DNA"/>
</dbReference>
<evidence type="ECO:0000256" key="4">
    <source>
        <dbReference type="ARBA" id="ARBA00009578"/>
    </source>
</evidence>
<comment type="catalytic activity">
    <reaction evidence="14">
        <text>4 Fe(II)-[cytochrome c] + O2 + 8 H(+)(in) = 4 Fe(III)-[cytochrome c] + 2 H2O + 4 H(+)(out)</text>
        <dbReference type="Rhea" id="RHEA:11436"/>
        <dbReference type="Rhea" id="RHEA-COMP:10350"/>
        <dbReference type="Rhea" id="RHEA-COMP:14399"/>
        <dbReference type="ChEBI" id="CHEBI:15377"/>
        <dbReference type="ChEBI" id="CHEBI:15378"/>
        <dbReference type="ChEBI" id="CHEBI:15379"/>
        <dbReference type="ChEBI" id="CHEBI:29033"/>
        <dbReference type="ChEBI" id="CHEBI:29034"/>
        <dbReference type="EC" id="7.1.1.9"/>
    </reaction>
    <physiologicalReaction direction="left-to-right" evidence="14">
        <dbReference type="Rhea" id="RHEA:11437"/>
    </physiologicalReaction>
</comment>
<evidence type="ECO:0000256" key="13">
    <source>
        <dbReference type="ARBA" id="ARBA00032715"/>
    </source>
</evidence>
<evidence type="ECO:0000256" key="9">
    <source>
        <dbReference type="ARBA" id="ARBA00022792"/>
    </source>
</evidence>
<feature type="transmembrane region" description="Helical" evidence="15">
    <location>
        <begin position="12"/>
        <end position="35"/>
    </location>
</feature>
<dbReference type="GO" id="GO:0006119">
    <property type="term" value="P:oxidative phosphorylation"/>
    <property type="evidence" value="ECO:0007669"/>
    <property type="project" value="UniProtKB-UniPathway"/>
</dbReference>
<evidence type="ECO:0000313" key="17">
    <source>
        <dbReference type="EMBL" id="AHZ57092.1"/>
    </source>
</evidence>
<keyword evidence="12 17" id="KW-0496">Mitochondrion</keyword>
<dbReference type="PANTHER" id="PTHR10422">
    <property type="entry name" value="CYTOCHROME C OXIDASE SUBUNIT 1"/>
    <property type="match status" value="1"/>
</dbReference>
<dbReference type="InterPro" id="IPR036927">
    <property type="entry name" value="Cyt_c_oxase-like_su1_sf"/>
</dbReference>
<dbReference type="InterPro" id="IPR023616">
    <property type="entry name" value="Cyt_c_oxase-like_su1_dom"/>
</dbReference>
<evidence type="ECO:0000256" key="5">
    <source>
        <dbReference type="ARBA" id="ARBA00011164"/>
    </source>
</evidence>
<organism evidence="17">
    <name type="scientific">Culex pipiens</name>
    <name type="common">House mosquito</name>
    <dbReference type="NCBI Taxonomy" id="7175"/>
    <lineage>
        <taxon>Eukaryota</taxon>
        <taxon>Metazoa</taxon>
        <taxon>Ecdysozoa</taxon>
        <taxon>Arthropoda</taxon>
        <taxon>Hexapoda</taxon>
        <taxon>Insecta</taxon>
        <taxon>Pterygota</taxon>
        <taxon>Neoptera</taxon>
        <taxon>Endopterygota</taxon>
        <taxon>Diptera</taxon>
        <taxon>Nematocera</taxon>
        <taxon>Culicoidea</taxon>
        <taxon>Culicidae</taxon>
        <taxon>Culicinae</taxon>
        <taxon>Culicini</taxon>
        <taxon>Culex</taxon>
        <taxon>Culex</taxon>
    </lineage>
</organism>